<dbReference type="InterPro" id="IPR013766">
    <property type="entry name" value="Thioredoxin_domain"/>
</dbReference>
<comment type="similarity">
    <text evidence="1">Belongs to the thioredoxin family.</text>
</comment>
<feature type="domain" description="Thioredoxin" evidence="8">
    <location>
        <begin position="17"/>
        <end position="144"/>
    </location>
</feature>
<evidence type="ECO:0000256" key="3">
    <source>
        <dbReference type="ARBA" id="ARBA00022723"/>
    </source>
</evidence>
<dbReference type="GO" id="GO:0015035">
    <property type="term" value="F:protein-disulfide reductase activity"/>
    <property type="evidence" value="ECO:0007669"/>
    <property type="project" value="UniProtKB-UniRule"/>
</dbReference>
<keyword evidence="10" id="KW-1185">Reference proteome</keyword>
<evidence type="ECO:0000313" key="10">
    <source>
        <dbReference type="Proteomes" id="UP000289200"/>
    </source>
</evidence>
<dbReference type="SUPFAM" id="SSF52833">
    <property type="entry name" value="Thioredoxin-like"/>
    <property type="match status" value="1"/>
</dbReference>
<dbReference type="EMBL" id="UWOC01000111">
    <property type="protein sequence ID" value="VCU06688.1"/>
    <property type="molecule type" value="Genomic_DNA"/>
</dbReference>
<evidence type="ECO:0000313" key="9">
    <source>
        <dbReference type="EMBL" id="VCU06688.1"/>
    </source>
</evidence>
<dbReference type="PRINTS" id="PR00421">
    <property type="entry name" value="THIOREDOXIN"/>
</dbReference>
<dbReference type="GO" id="GO:0005829">
    <property type="term" value="C:cytosol"/>
    <property type="evidence" value="ECO:0007669"/>
    <property type="project" value="TreeGrafter"/>
</dbReference>
<keyword evidence="3" id="KW-0479">Metal-binding</keyword>
<dbReference type="InterPro" id="IPR005746">
    <property type="entry name" value="Thioredoxin"/>
</dbReference>
<proteinExistence type="inferred from homology"/>
<dbReference type="CDD" id="cd02947">
    <property type="entry name" value="TRX_family"/>
    <property type="match status" value="1"/>
</dbReference>
<protein>
    <recommendedName>
        <fullName evidence="7">Thioredoxin</fullName>
    </recommendedName>
</protein>
<keyword evidence="2" id="KW-0813">Transport</keyword>
<dbReference type="RefSeq" id="WP_129608300.1">
    <property type="nucleotide sequence ID" value="NZ_UWOC01000111.1"/>
</dbReference>
<dbReference type="InterPro" id="IPR049299">
    <property type="entry name" value="Thio2_N"/>
</dbReference>
<organism evidence="9 10">
    <name type="scientific">Rhodoplanes serenus</name>
    <dbReference type="NCBI Taxonomy" id="200615"/>
    <lineage>
        <taxon>Bacteria</taxon>
        <taxon>Pseudomonadati</taxon>
        <taxon>Pseudomonadota</taxon>
        <taxon>Alphaproteobacteria</taxon>
        <taxon>Hyphomicrobiales</taxon>
        <taxon>Nitrobacteraceae</taxon>
        <taxon>Rhodoplanes</taxon>
    </lineage>
</organism>
<evidence type="ECO:0000256" key="7">
    <source>
        <dbReference type="NCBIfam" id="TIGR01068"/>
    </source>
</evidence>
<evidence type="ECO:0000256" key="5">
    <source>
        <dbReference type="ARBA" id="ARBA00023157"/>
    </source>
</evidence>
<keyword evidence="4" id="KW-0249">Electron transport</keyword>
<evidence type="ECO:0000259" key="8">
    <source>
        <dbReference type="PROSITE" id="PS51352"/>
    </source>
</evidence>
<reference evidence="10" key="1">
    <citation type="submission" date="2018-10" db="EMBL/GenBank/DDBJ databases">
        <authorList>
            <person name="Peiro R."/>
            <person name="Begona"/>
            <person name="Cbmso G."/>
            <person name="Lopez M."/>
            <person name="Gonzalez S."/>
            <person name="Sacristan E."/>
            <person name="Castillo E."/>
        </authorList>
    </citation>
    <scope>NUCLEOTIDE SEQUENCE [LARGE SCALE GENOMIC DNA]</scope>
</reference>
<dbReference type="Gene3D" id="3.40.30.10">
    <property type="entry name" value="Glutaredoxin"/>
    <property type="match status" value="1"/>
</dbReference>
<dbReference type="Proteomes" id="UP000289200">
    <property type="component" value="Unassembled WGS sequence"/>
</dbReference>
<name>A0A447CNI5_9BRAD</name>
<evidence type="ECO:0000256" key="2">
    <source>
        <dbReference type="ARBA" id="ARBA00022448"/>
    </source>
</evidence>
<dbReference type="PROSITE" id="PS00194">
    <property type="entry name" value="THIOREDOXIN_1"/>
    <property type="match status" value="1"/>
</dbReference>
<dbReference type="Pfam" id="PF21352">
    <property type="entry name" value="Zn_ribbon_Thio2"/>
    <property type="match status" value="1"/>
</dbReference>
<dbReference type="NCBIfam" id="NF008229">
    <property type="entry name" value="PRK10996.1"/>
    <property type="match status" value="1"/>
</dbReference>
<sequence length="149" mass="16158">MEKRRVVCPNCDSINAVPVNRPAEAAKCGRCHAKLFQGTPAELDAARLERHIANSDIPVVVDFWAPWCGPCRAMAPIFAQAAKTIEPRARFAKVNVDENPEAARRYGVQGIPALLAFSEGKVVARQAGLTDANTLHGWVERLVVCSNPG</sequence>
<evidence type="ECO:0000256" key="4">
    <source>
        <dbReference type="ARBA" id="ARBA00022982"/>
    </source>
</evidence>
<evidence type="ECO:0000256" key="1">
    <source>
        <dbReference type="ARBA" id="ARBA00008987"/>
    </source>
</evidence>
<keyword evidence="5" id="KW-1015">Disulfide bond</keyword>
<dbReference type="OrthoDB" id="9790390at2"/>
<dbReference type="PANTHER" id="PTHR45663">
    <property type="entry name" value="GEO12009P1"/>
    <property type="match status" value="1"/>
</dbReference>
<dbReference type="NCBIfam" id="TIGR01068">
    <property type="entry name" value="thioredoxin"/>
    <property type="match status" value="1"/>
</dbReference>
<dbReference type="GO" id="GO:0045454">
    <property type="term" value="P:cell redox homeostasis"/>
    <property type="evidence" value="ECO:0007669"/>
    <property type="project" value="TreeGrafter"/>
</dbReference>
<dbReference type="InterPro" id="IPR017937">
    <property type="entry name" value="Thioredoxin_CS"/>
</dbReference>
<evidence type="ECO:0000256" key="6">
    <source>
        <dbReference type="ARBA" id="ARBA00023284"/>
    </source>
</evidence>
<dbReference type="AlphaFoldDB" id="A0A447CNI5"/>
<dbReference type="Gene3D" id="2.30.30.380">
    <property type="entry name" value="Zn-finger domain of Sec23/24"/>
    <property type="match status" value="1"/>
</dbReference>
<comment type="caution">
    <text evidence="9">The sequence shown here is derived from an EMBL/GenBank/DDBJ whole genome shotgun (WGS) entry which is preliminary data.</text>
</comment>
<keyword evidence="6" id="KW-0676">Redox-active center</keyword>
<dbReference type="InterPro" id="IPR036249">
    <property type="entry name" value="Thioredoxin-like_sf"/>
</dbReference>
<dbReference type="FunFam" id="3.40.30.10:FF:000001">
    <property type="entry name" value="Thioredoxin"/>
    <property type="match status" value="1"/>
</dbReference>
<dbReference type="GO" id="GO:0046872">
    <property type="term" value="F:metal ion binding"/>
    <property type="evidence" value="ECO:0007669"/>
    <property type="project" value="UniProtKB-KW"/>
</dbReference>
<accession>A0A447CNI5</accession>
<dbReference type="PANTHER" id="PTHR45663:SF11">
    <property type="entry name" value="GEO12009P1"/>
    <property type="match status" value="1"/>
</dbReference>
<dbReference type="PROSITE" id="PS51352">
    <property type="entry name" value="THIOREDOXIN_2"/>
    <property type="match status" value="1"/>
</dbReference>
<gene>
    <name evidence="9" type="primary">trxC</name>
    <name evidence="9" type="ORF">RHODGE_RHODGE_01335</name>
</gene>
<dbReference type="Pfam" id="PF00085">
    <property type="entry name" value="Thioredoxin"/>
    <property type="match status" value="1"/>
</dbReference>